<feature type="transmembrane region" description="Helical" evidence="1">
    <location>
        <begin position="125"/>
        <end position="150"/>
    </location>
</feature>
<feature type="transmembrane region" description="Helical" evidence="1">
    <location>
        <begin position="162"/>
        <end position="186"/>
    </location>
</feature>
<feature type="transmembrane region" description="Helical" evidence="1">
    <location>
        <begin position="14"/>
        <end position="32"/>
    </location>
</feature>
<dbReference type="Proteomes" id="UP000661918">
    <property type="component" value="Unassembled WGS sequence"/>
</dbReference>
<keyword evidence="1" id="KW-0812">Transmembrane</keyword>
<proteinExistence type="predicted"/>
<keyword evidence="1" id="KW-0472">Membrane</keyword>
<feature type="transmembrane region" description="Helical" evidence="1">
    <location>
        <begin position="44"/>
        <end position="65"/>
    </location>
</feature>
<name>A0ABQ2GZH8_9DEIO</name>
<evidence type="ECO:0008006" key="4">
    <source>
        <dbReference type="Google" id="ProtNLM"/>
    </source>
</evidence>
<protein>
    <recommendedName>
        <fullName evidence="4">O-antigen ligase domain-containing protein</fullName>
    </recommendedName>
</protein>
<accession>A0ABQ2GZH8</accession>
<sequence length="327" mass="37207">MGIINENTYATEQFKGVVVTLVVIAIALFFAAGHEIRRLQALKAIVLGNFIYCILKLFIIILIYLKLLSFDVLIGVFNFLNTTPVTLEILPRVLRIQTISDILSPFIVGILLYKRDIWVKYRAMILFILFASILFSYARAIWLLTFAVVILNPQQAILKKNYFIRATTAVSLFASLMILGPAQYLINRFYGENIAASDQIRSQQIAGLLEYSLARPFFGHGFGAYIPGIIRDSNAPYTYEVQWLALLMQVGILGLFVLLVYLMLGFVFMVKSRQSTYWIALYFMWLLMGFTNPYLTSSVAGIVFAICLYLSNEKWNNMGTERSLVKI</sequence>
<dbReference type="EMBL" id="BMOM01000032">
    <property type="protein sequence ID" value="GGM18575.1"/>
    <property type="molecule type" value="Genomic_DNA"/>
</dbReference>
<keyword evidence="1" id="KW-1133">Transmembrane helix</keyword>
<evidence type="ECO:0000313" key="2">
    <source>
        <dbReference type="EMBL" id="GGM18575.1"/>
    </source>
</evidence>
<feature type="transmembrane region" description="Helical" evidence="1">
    <location>
        <begin position="246"/>
        <end position="270"/>
    </location>
</feature>
<organism evidence="2 3">
    <name type="scientific">Deinococcus aerophilus</name>
    <dbReference type="NCBI Taxonomy" id="522488"/>
    <lineage>
        <taxon>Bacteria</taxon>
        <taxon>Thermotogati</taxon>
        <taxon>Deinococcota</taxon>
        <taxon>Deinococci</taxon>
        <taxon>Deinococcales</taxon>
        <taxon>Deinococcaceae</taxon>
        <taxon>Deinococcus</taxon>
    </lineage>
</organism>
<evidence type="ECO:0000256" key="1">
    <source>
        <dbReference type="SAM" id="Phobius"/>
    </source>
</evidence>
<comment type="caution">
    <text evidence="2">The sequence shown here is derived from an EMBL/GenBank/DDBJ whole genome shotgun (WGS) entry which is preliminary data.</text>
</comment>
<feature type="transmembrane region" description="Helical" evidence="1">
    <location>
        <begin position="94"/>
        <end position="113"/>
    </location>
</feature>
<gene>
    <name evidence="2" type="ORF">GCM10010841_28360</name>
</gene>
<feature type="transmembrane region" description="Helical" evidence="1">
    <location>
        <begin position="282"/>
        <end position="311"/>
    </location>
</feature>
<keyword evidence="3" id="KW-1185">Reference proteome</keyword>
<evidence type="ECO:0000313" key="3">
    <source>
        <dbReference type="Proteomes" id="UP000661918"/>
    </source>
</evidence>
<reference evidence="3" key="1">
    <citation type="journal article" date="2019" name="Int. J. Syst. Evol. Microbiol.">
        <title>The Global Catalogue of Microorganisms (GCM) 10K type strain sequencing project: providing services to taxonomists for standard genome sequencing and annotation.</title>
        <authorList>
            <consortium name="The Broad Institute Genomics Platform"/>
            <consortium name="The Broad Institute Genome Sequencing Center for Infectious Disease"/>
            <person name="Wu L."/>
            <person name="Ma J."/>
        </authorList>
    </citation>
    <scope>NUCLEOTIDE SEQUENCE [LARGE SCALE GENOMIC DNA]</scope>
    <source>
        <strain evidence="3">JCM 15443</strain>
    </source>
</reference>